<sequence length="300" mass="34699">MERKYGVERFTRPSFTEDTRKVNFPDGRPVEDAHECLPSLSTKKVAVLVEMRAHLDWVYHVMHFIRTLDDDWPFVIYHSNHNEHMLRSNAELQPHIQSGKVQLHRLNTIFPTSESISQLLTHAPLYEALAPADHILLYQIDSTLCAASPLKVEDFFKYDFVGAPITHTDDETPLFNGGFSVRNRNAMLHVINNERPFDHPDNEEKYEDRWYSMTMAKSNHSYKLPTAKEAESFAVESRFHPLPVGVHRPRVYLPWFAGAERVEELLRNCPEGDRMPDKRGGRFVPCLNDPNSKDCVKSSK</sequence>
<dbReference type="RefSeq" id="XP_040728197.1">
    <property type="nucleotide sequence ID" value="XM_040870817.1"/>
</dbReference>
<feature type="domain" description="DUF5672" evidence="1">
    <location>
        <begin position="105"/>
        <end position="247"/>
    </location>
</feature>
<name>A0A1Y2FUN0_PROLT</name>
<dbReference type="EMBL" id="MCFI01000001">
    <property type="protein sequence ID" value="ORY87702.1"/>
    <property type="molecule type" value="Genomic_DNA"/>
</dbReference>
<evidence type="ECO:0000259" key="1">
    <source>
        <dbReference type="Pfam" id="PF18922"/>
    </source>
</evidence>
<dbReference type="Proteomes" id="UP000193685">
    <property type="component" value="Unassembled WGS sequence"/>
</dbReference>
<proteinExistence type="predicted"/>
<accession>A0A1Y2FUN0</accession>
<evidence type="ECO:0000313" key="2">
    <source>
        <dbReference type="EMBL" id="ORY87702.1"/>
    </source>
</evidence>
<gene>
    <name evidence="2" type="ORF">BCR37DRAFT_390232</name>
</gene>
<dbReference type="STRING" id="56484.A0A1Y2FUN0"/>
<organism evidence="2 3">
    <name type="scientific">Protomyces lactucae-debilis</name>
    <dbReference type="NCBI Taxonomy" id="2754530"/>
    <lineage>
        <taxon>Eukaryota</taxon>
        <taxon>Fungi</taxon>
        <taxon>Dikarya</taxon>
        <taxon>Ascomycota</taxon>
        <taxon>Taphrinomycotina</taxon>
        <taxon>Taphrinomycetes</taxon>
        <taxon>Taphrinales</taxon>
        <taxon>Protomycetaceae</taxon>
        <taxon>Protomyces</taxon>
    </lineage>
</organism>
<dbReference type="Pfam" id="PF18922">
    <property type="entry name" value="DUF5672"/>
    <property type="match status" value="1"/>
</dbReference>
<protein>
    <recommendedName>
        <fullName evidence="1">DUF5672 domain-containing protein</fullName>
    </recommendedName>
</protein>
<dbReference type="GeneID" id="63787416"/>
<keyword evidence="3" id="KW-1185">Reference proteome</keyword>
<dbReference type="AlphaFoldDB" id="A0A1Y2FUN0"/>
<dbReference type="OMA" id="HGENIHE"/>
<dbReference type="InterPro" id="IPR043729">
    <property type="entry name" value="DUF5672"/>
</dbReference>
<evidence type="ECO:0000313" key="3">
    <source>
        <dbReference type="Proteomes" id="UP000193685"/>
    </source>
</evidence>
<dbReference type="OrthoDB" id="10025998at2759"/>
<reference evidence="2 3" key="1">
    <citation type="submission" date="2016-07" db="EMBL/GenBank/DDBJ databases">
        <title>Pervasive Adenine N6-methylation of Active Genes in Fungi.</title>
        <authorList>
            <consortium name="DOE Joint Genome Institute"/>
            <person name="Mondo S.J."/>
            <person name="Dannebaum R.O."/>
            <person name="Kuo R.C."/>
            <person name="Labutti K."/>
            <person name="Haridas S."/>
            <person name="Kuo A."/>
            <person name="Salamov A."/>
            <person name="Ahrendt S.R."/>
            <person name="Lipzen A."/>
            <person name="Sullivan W."/>
            <person name="Andreopoulos W.B."/>
            <person name="Clum A."/>
            <person name="Lindquist E."/>
            <person name="Daum C."/>
            <person name="Ramamoorthy G.K."/>
            <person name="Gryganskyi A."/>
            <person name="Culley D."/>
            <person name="Magnuson J.K."/>
            <person name="James T.Y."/>
            <person name="O'Malley M.A."/>
            <person name="Stajich J.E."/>
            <person name="Spatafora J.W."/>
            <person name="Visel A."/>
            <person name="Grigoriev I.V."/>
        </authorList>
    </citation>
    <scope>NUCLEOTIDE SEQUENCE [LARGE SCALE GENOMIC DNA]</scope>
    <source>
        <strain evidence="2 3">12-1054</strain>
    </source>
</reference>
<comment type="caution">
    <text evidence="2">The sequence shown here is derived from an EMBL/GenBank/DDBJ whole genome shotgun (WGS) entry which is preliminary data.</text>
</comment>